<accession>A0AA43XJC0</accession>
<gene>
    <name evidence="2" type="ORF">ISALK_05105</name>
</gene>
<protein>
    <submittedName>
        <fullName evidence="2">Uncharacterized protein</fullName>
    </submittedName>
</protein>
<reference evidence="2 3" key="1">
    <citation type="submission" date="2019-04" db="EMBL/GenBank/DDBJ databases">
        <title>Isachenkonia alkalipeptolytica gen. nov. sp. nov. a new anaerobic, alkiliphilic organothrophic bacterium capable to reduce synthesized ferrihydrite isolated from a soda lake.</title>
        <authorList>
            <person name="Toshchakov S.V."/>
            <person name="Zavarzina D.G."/>
            <person name="Zhilina T.N."/>
            <person name="Kostrikina N.A."/>
            <person name="Kublanov I.V."/>
        </authorList>
    </citation>
    <scope>NUCLEOTIDE SEQUENCE [LARGE SCALE GENOMIC DNA]</scope>
    <source>
        <strain evidence="2 3">Z-1701</strain>
    </source>
</reference>
<keyword evidence="3" id="KW-1185">Reference proteome</keyword>
<organism evidence="2 3">
    <name type="scientific">Isachenkonia alkalipeptolytica</name>
    <dbReference type="NCBI Taxonomy" id="2565777"/>
    <lineage>
        <taxon>Bacteria</taxon>
        <taxon>Bacillati</taxon>
        <taxon>Bacillota</taxon>
        <taxon>Clostridia</taxon>
        <taxon>Eubacteriales</taxon>
        <taxon>Clostridiaceae</taxon>
        <taxon>Isachenkonia</taxon>
    </lineage>
</organism>
<name>A0AA43XJC0_9CLOT</name>
<evidence type="ECO:0000313" key="2">
    <source>
        <dbReference type="EMBL" id="NBG87873.1"/>
    </source>
</evidence>
<feature type="transmembrane region" description="Helical" evidence="1">
    <location>
        <begin position="6"/>
        <end position="24"/>
    </location>
</feature>
<proteinExistence type="predicted"/>
<comment type="caution">
    <text evidence="2">The sequence shown here is derived from an EMBL/GenBank/DDBJ whole genome shotgun (WGS) entry which is preliminary data.</text>
</comment>
<dbReference type="RefSeq" id="WP_160719802.1">
    <property type="nucleotide sequence ID" value="NZ_SUMG01000004.1"/>
</dbReference>
<dbReference type="Proteomes" id="UP000449710">
    <property type="component" value="Unassembled WGS sequence"/>
</dbReference>
<dbReference type="EMBL" id="SUMG01000004">
    <property type="protein sequence ID" value="NBG87873.1"/>
    <property type="molecule type" value="Genomic_DNA"/>
</dbReference>
<evidence type="ECO:0000256" key="1">
    <source>
        <dbReference type="SAM" id="Phobius"/>
    </source>
</evidence>
<sequence>MKNKKLLLKFFILLGIVIVSFVFINQRQTTYGNLLERNLGGKTISEISIRHYTQKEDKNIRLISQEKISKLTSDLSEMELNRTRTAMGRNYIVLFHTEEGYSFAMSFDDKGVLRIPGEKTDFRIQGENLLLEGLHSFDDKWNMID</sequence>
<dbReference type="AlphaFoldDB" id="A0AA43XJC0"/>
<evidence type="ECO:0000313" key="3">
    <source>
        <dbReference type="Proteomes" id="UP000449710"/>
    </source>
</evidence>
<keyword evidence="1" id="KW-0472">Membrane</keyword>
<keyword evidence="1" id="KW-0812">Transmembrane</keyword>
<keyword evidence="1" id="KW-1133">Transmembrane helix</keyword>